<evidence type="ECO:0000313" key="3">
    <source>
        <dbReference type="Proteomes" id="UP000274097"/>
    </source>
</evidence>
<dbReference type="Proteomes" id="UP000278036">
    <property type="component" value="Unassembled WGS sequence"/>
</dbReference>
<dbReference type="RefSeq" id="WP_120637941.1">
    <property type="nucleotide sequence ID" value="NZ_RAQU01000039.1"/>
</dbReference>
<dbReference type="AlphaFoldDB" id="A0A3A9JDH5"/>
<dbReference type="InParanoid" id="A0A3A9JDH5"/>
<evidence type="ECO:0000313" key="2">
    <source>
        <dbReference type="EMBL" id="RMI20878.1"/>
    </source>
</evidence>
<dbReference type="Proteomes" id="UP000274097">
    <property type="component" value="Unassembled WGS sequence"/>
</dbReference>
<reference evidence="1 4" key="1">
    <citation type="submission" date="2018-09" db="EMBL/GenBank/DDBJ databases">
        <title>Roseomonas sp. nov., isolated from feces of Tibetan antelopes in the Qinghai-Tibet plateau, China.</title>
        <authorList>
            <person name="Tian Z."/>
        </authorList>
    </citation>
    <scope>NUCLEOTIDE SEQUENCE [LARGE SCALE GENOMIC DNA]</scope>
    <source>
        <strain evidence="2 3">Z23</strain>
        <strain evidence="1 4">Z24</strain>
    </source>
</reference>
<evidence type="ECO:0000313" key="1">
    <source>
        <dbReference type="EMBL" id="RKK04582.1"/>
    </source>
</evidence>
<dbReference type="EMBL" id="RFLX01000009">
    <property type="protein sequence ID" value="RMI20878.1"/>
    <property type="molecule type" value="Genomic_DNA"/>
</dbReference>
<dbReference type="EMBL" id="RAQU01000039">
    <property type="protein sequence ID" value="RKK04582.1"/>
    <property type="molecule type" value="Genomic_DNA"/>
</dbReference>
<protein>
    <submittedName>
        <fullName evidence="1">Uncharacterized protein</fullName>
    </submittedName>
</protein>
<sequence>MSFAALSPEIRRPPLSLALRSPAAEPEPPPALDWAAELNMALPPLPESLPPVIFSLPPGGGDPYERLLAALSGKDGKADSVWSG</sequence>
<organism evidence="1 4">
    <name type="scientific">Teichococcus wenyumeiae</name>
    <dbReference type="NCBI Taxonomy" id="2478470"/>
    <lineage>
        <taxon>Bacteria</taxon>
        <taxon>Pseudomonadati</taxon>
        <taxon>Pseudomonadota</taxon>
        <taxon>Alphaproteobacteria</taxon>
        <taxon>Acetobacterales</taxon>
        <taxon>Roseomonadaceae</taxon>
        <taxon>Roseomonas</taxon>
    </lineage>
</organism>
<accession>A0A3A9JDH5</accession>
<comment type="caution">
    <text evidence="1">The sequence shown here is derived from an EMBL/GenBank/DDBJ whole genome shotgun (WGS) entry which is preliminary data.</text>
</comment>
<evidence type="ECO:0000313" key="4">
    <source>
        <dbReference type="Proteomes" id="UP000278036"/>
    </source>
</evidence>
<keyword evidence="3" id="KW-1185">Reference proteome</keyword>
<proteinExistence type="predicted"/>
<name>A0A3A9JDH5_9PROT</name>
<gene>
    <name evidence="1" type="ORF">D6Z83_08735</name>
    <name evidence="2" type="ORF">EBE87_13745</name>
</gene>